<dbReference type="RefSeq" id="XP_018291268.1">
    <property type="nucleotide sequence ID" value="XM_018435894.1"/>
</dbReference>
<dbReference type="AlphaFoldDB" id="A0A162ND56"/>
<sequence>MSFIVCNTQVFANILSHLSYVLVGYLTHVVTVRTDSGFHDFFTFRLRLTALVYPFSGIGSAVTSIYVSFNGDRILGIDGYKLLLRHYEKEKDQEAQDDDDTQTKLHKRHSNVARLRDQLVKDVKKEGFTIDDEDNTPYLAAFLHIIGHKKAKKIKHCILTNSVYIGSEKVIDEEKEYFFKSDIMVVVGPGSCCKYQKRLLYDKANTMTETMIDQLEMVHRLDDSSYLETFATIGQLFFTTIECMEIDGDRWVKVIIIIYTIMSVLQTVSLIALHKQTSAFSVFKDANTKTSAKNDDPISTKKEYKSELSEDVSSISTKNEDNTESSKDNLPVLIENEDSGILPKTDASIISQCLDKLKRKKARTAKLRADIIEILTAFAGIIVLLFMGIWADYNSHSVTEWLVISWFLCPLLICTISTCVFCIERNAEKTTEILLVPSLIIPFGLVTSATVIGYLPNKYRGRNQGANNASAVWALIWFQNCVVRLLLSHTQEGVVSMNEIQIVSLNNDSASSLSATKSKSINFTELFYSINTLFFIYSPFELLA</sequence>
<keyword evidence="1" id="KW-0472">Membrane</keyword>
<organism evidence="2 3">
    <name type="scientific">Phycomyces blakesleeanus (strain ATCC 8743b / DSM 1359 / FGSC 10004 / NBRC 33097 / NRRL 1555)</name>
    <dbReference type="NCBI Taxonomy" id="763407"/>
    <lineage>
        <taxon>Eukaryota</taxon>
        <taxon>Fungi</taxon>
        <taxon>Fungi incertae sedis</taxon>
        <taxon>Mucoromycota</taxon>
        <taxon>Mucoromycotina</taxon>
        <taxon>Mucoromycetes</taxon>
        <taxon>Mucorales</taxon>
        <taxon>Phycomycetaceae</taxon>
        <taxon>Phycomyces</taxon>
    </lineage>
</organism>
<name>A0A162ND56_PHYB8</name>
<proteinExistence type="predicted"/>
<dbReference type="EMBL" id="KV440981">
    <property type="protein sequence ID" value="OAD73228.1"/>
    <property type="molecule type" value="Genomic_DNA"/>
</dbReference>
<dbReference type="Proteomes" id="UP000077315">
    <property type="component" value="Unassembled WGS sequence"/>
</dbReference>
<feature type="transmembrane region" description="Helical" evidence="1">
    <location>
        <begin position="435"/>
        <end position="456"/>
    </location>
</feature>
<evidence type="ECO:0000313" key="2">
    <source>
        <dbReference type="EMBL" id="OAD73228.1"/>
    </source>
</evidence>
<accession>A0A162ND56</accession>
<evidence type="ECO:0000313" key="3">
    <source>
        <dbReference type="Proteomes" id="UP000077315"/>
    </source>
</evidence>
<feature type="transmembrane region" description="Helical" evidence="1">
    <location>
        <begin position="468"/>
        <end position="487"/>
    </location>
</feature>
<dbReference type="InParanoid" id="A0A162ND56"/>
<protein>
    <submittedName>
        <fullName evidence="2">Uncharacterized protein</fullName>
    </submittedName>
</protein>
<keyword evidence="3" id="KW-1185">Reference proteome</keyword>
<feature type="transmembrane region" description="Helical" evidence="1">
    <location>
        <begin position="367"/>
        <end position="391"/>
    </location>
</feature>
<dbReference type="VEuPathDB" id="FungiDB:PHYBLDRAFT_168581"/>
<gene>
    <name evidence="2" type="ORF">PHYBLDRAFT_168581</name>
</gene>
<evidence type="ECO:0000256" key="1">
    <source>
        <dbReference type="SAM" id="Phobius"/>
    </source>
</evidence>
<keyword evidence="1" id="KW-0812">Transmembrane</keyword>
<reference evidence="3" key="1">
    <citation type="submission" date="2015-06" db="EMBL/GenBank/DDBJ databases">
        <title>Expansion of signal transduction pathways in fungi by whole-genome duplication.</title>
        <authorList>
            <consortium name="DOE Joint Genome Institute"/>
            <person name="Corrochano L.M."/>
            <person name="Kuo A."/>
            <person name="Marcet-Houben M."/>
            <person name="Polaino S."/>
            <person name="Salamov A."/>
            <person name="Villalobos J.M."/>
            <person name="Alvarez M.I."/>
            <person name="Avalos J."/>
            <person name="Benito E.P."/>
            <person name="Benoit I."/>
            <person name="Burger G."/>
            <person name="Camino L.P."/>
            <person name="Canovas D."/>
            <person name="Cerda-Olmedo E."/>
            <person name="Cheng J.-F."/>
            <person name="Dominguez A."/>
            <person name="Elias M."/>
            <person name="Eslava A.P."/>
            <person name="Glaser F."/>
            <person name="Grimwood J."/>
            <person name="Gutierrez G."/>
            <person name="Heitman J."/>
            <person name="Henrissat B."/>
            <person name="Iturriaga E.A."/>
            <person name="Lang B.F."/>
            <person name="Lavin J.L."/>
            <person name="Lee S."/>
            <person name="Li W."/>
            <person name="Lindquist E."/>
            <person name="Lopez-Garcia S."/>
            <person name="Luque E.M."/>
            <person name="Marcos A.T."/>
            <person name="Martin J."/>
            <person name="McCluskey K."/>
            <person name="Medina H.R."/>
            <person name="Miralles-Duran A."/>
            <person name="Miyazaki A."/>
            <person name="Munoz-Torres E."/>
            <person name="Oguiza J.A."/>
            <person name="Ohm R."/>
            <person name="Olmedo M."/>
            <person name="Orejas M."/>
            <person name="Ortiz-Castellanos L."/>
            <person name="Pisabarro A.G."/>
            <person name="Rodriguez-Romero J."/>
            <person name="Ruiz-Herrera J."/>
            <person name="Ruiz-Vazquez R."/>
            <person name="Sanz C."/>
            <person name="Schackwitz W."/>
            <person name="Schmutz J."/>
            <person name="Shahriari M."/>
            <person name="Shelest E."/>
            <person name="Silva-Franco F."/>
            <person name="Soanes D."/>
            <person name="Syed K."/>
            <person name="Tagua V.G."/>
            <person name="Talbot N.J."/>
            <person name="Thon M."/>
            <person name="De vries R.P."/>
            <person name="Wiebenga A."/>
            <person name="Yadav J.S."/>
            <person name="Braun E.L."/>
            <person name="Baker S."/>
            <person name="Garre V."/>
            <person name="Horwitz B."/>
            <person name="Torres-Martinez S."/>
            <person name="Idnurm A."/>
            <person name="Herrera-Estrella A."/>
            <person name="Gabaldon T."/>
            <person name="Grigoriev I.V."/>
        </authorList>
    </citation>
    <scope>NUCLEOTIDE SEQUENCE [LARGE SCALE GENOMIC DNA]</scope>
    <source>
        <strain evidence="3">NRRL 1555(-)</strain>
    </source>
</reference>
<dbReference type="GeneID" id="28996800"/>
<feature type="transmembrane region" description="Helical" evidence="1">
    <location>
        <begin position="403"/>
        <end position="423"/>
    </location>
</feature>
<feature type="transmembrane region" description="Helical" evidence="1">
    <location>
        <begin position="251"/>
        <end position="273"/>
    </location>
</feature>
<keyword evidence="1" id="KW-1133">Transmembrane helix</keyword>